<evidence type="ECO:0000313" key="3">
    <source>
        <dbReference type="Proteomes" id="UP000606786"/>
    </source>
</evidence>
<sequence length="89" mass="10694">MIHKRTIVSLGDLARNYRGSGLIFKNDQAVEARKRKHWLQCRPPWDKLKNYWKCPNRQHRKHLLARRDGSQHYESGRRRPRFSGGIVPY</sequence>
<dbReference type="EMBL" id="CAJHJT010000023">
    <property type="protein sequence ID" value="CAD7001147.1"/>
    <property type="molecule type" value="Genomic_DNA"/>
</dbReference>
<name>A0A811UTU1_CERCA</name>
<reference evidence="2" key="1">
    <citation type="submission" date="2020-11" db="EMBL/GenBank/DDBJ databases">
        <authorList>
            <person name="Whitehead M."/>
        </authorList>
    </citation>
    <scope>NUCLEOTIDE SEQUENCE</scope>
    <source>
        <strain evidence="2">EGII</strain>
    </source>
</reference>
<dbReference type="AlphaFoldDB" id="A0A811UTU1"/>
<evidence type="ECO:0000313" key="2">
    <source>
        <dbReference type="EMBL" id="CAD7001147.1"/>
    </source>
</evidence>
<feature type="compositionally biased region" description="Basic and acidic residues" evidence="1">
    <location>
        <begin position="65"/>
        <end position="77"/>
    </location>
</feature>
<evidence type="ECO:0000256" key="1">
    <source>
        <dbReference type="SAM" id="MobiDB-lite"/>
    </source>
</evidence>
<accession>A0A811UTU1</accession>
<proteinExistence type="predicted"/>
<comment type="caution">
    <text evidence="2">The sequence shown here is derived from an EMBL/GenBank/DDBJ whole genome shotgun (WGS) entry which is preliminary data.</text>
</comment>
<protein>
    <submittedName>
        <fullName evidence="2">(Mediterranean fruit fly) hypothetical protein</fullName>
    </submittedName>
</protein>
<keyword evidence="3" id="KW-1185">Reference proteome</keyword>
<organism evidence="2 3">
    <name type="scientific">Ceratitis capitata</name>
    <name type="common">Mediterranean fruit fly</name>
    <name type="synonym">Tephritis capitata</name>
    <dbReference type="NCBI Taxonomy" id="7213"/>
    <lineage>
        <taxon>Eukaryota</taxon>
        <taxon>Metazoa</taxon>
        <taxon>Ecdysozoa</taxon>
        <taxon>Arthropoda</taxon>
        <taxon>Hexapoda</taxon>
        <taxon>Insecta</taxon>
        <taxon>Pterygota</taxon>
        <taxon>Neoptera</taxon>
        <taxon>Endopterygota</taxon>
        <taxon>Diptera</taxon>
        <taxon>Brachycera</taxon>
        <taxon>Muscomorpha</taxon>
        <taxon>Tephritoidea</taxon>
        <taxon>Tephritidae</taxon>
        <taxon>Ceratitis</taxon>
        <taxon>Ceratitis</taxon>
    </lineage>
</organism>
<feature type="region of interest" description="Disordered" evidence="1">
    <location>
        <begin position="63"/>
        <end position="89"/>
    </location>
</feature>
<gene>
    <name evidence="2" type="ORF">CCAP1982_LOCUS9645</name>
</gene>
<dbReference type="Proteomes" id="UP000606786">
    <property type="component" value="Unassembled WGS sequence"/>
</dbReference>